<name>A0A1G1XS06_9BACT</name>
<keyword evidence="1" id="KW-1133">Transmembrane helix</keyword>
<keyword evidence="1" id="KW-0812">Transmembrane</keyword>
<keyword evidence="1" id="KW-0472">Membrane</keyword>
<dbReference type="PANTHER" id="PTHR34475">
    <property type="match status" value="1"/>
</dbReference>
<feature type="transmembrane region" description="Helical" evidence="1">
    <location>
        <begin position="105"/>
        <end position="121"/>
    </location>
</feature>
<protein>
    <recommendedName>
        <fullName evidence="4">HTH cro/C1-type domain-containing protein</fullName>
    </recommendedName>
</protein>
<dbReference type="AlphaFoldDB" id="A0A1G1XS06"/>
<dbReference type="InterPro" id="IPR010982">
    <property type="entry name" value="Lambda_DNA-bd_dom_sf"/>
</dbReference>
<reference evidence="2 3" key="1">
    <citation type="journal article" date="2016" name="Nat. Commun.">
        <title>Thousands of microbial genomes shed light on interconnected biogeochemical processes in an aquifer system.</title>
        <authorList>
            <person name="Anantharaman K."/>
            <person name="Brown C.T."/>
            <person name="Hug L.A."/>
            <person name="Sharon I."/>
            <person name="Castelle C.J."/>
            <person name="Probst A.J."/>
            <person name="Thomas B.C."/>
            <person name="Singh A."/>
            <person name="Wilkins M.J."/>
            <person name="Karaoz U."/>
            <person name="Brodie E.L."/>
            <person name="Williams K.H."/>
            <person name="Hubbard S.S."/>
            <person name="Banfield J.F."/>
        </authorList>
    </citation>
    <scope>NUCLEOTIDE SEQUENCE [LARGE SCALE GENOMIC DNA]</scope>
</reference>
<comment type="caution">
    <text evidence="2">The sequence shown here is derived from an EMBL/GenBank/DDBJ whole genome shotgun (WGS) entry which is preliminary data.</text>
</comment>
<dbReference type="Gene3D" id="2.60.40.10">
    <property type="entry name" value="Immunoglobulins"/>
    <property type="match status" value="1"/>
</dbReference>
<dbReference type="EMBL" id="MHIA01000007">
    <property type="protein sequence ID" value="OGY42771.1"/>
    <property type="molecule type" value="Genomic_DNA"/>
</dbReference>
<evidence type="ECO:0000256" key="1">
    <source>
        <dbReference type="SAM" id="Phobius"/>
    </source>
</evidence>
<proteinExistence type="predicted"/>
<dbReference type="Gene3D" id="1.10.260.40">
    <property type="entry name" value="lambda repressor-like DNA-binding domains"/>
    <property type="match status" value="1"/>
</dbReference>
<gene>
    <name evidence="2" type="ORF">A2Y67_02530</name>
</gene>
<sequence length="209" mass="24256">MKEETLGQVFKRYRETEELKIEQVEKETKISRRMLLALENDDYAILPDEFFTKNIIKIYAQFLTLDPNKLLALHDKNIKNYAAKDNLPSKSKPVKEILTPQKVKLILIGAAVLILLGYMVFQINKVFEPPQLIISSPDKDLAISENYIEISGKTEKEARVFINEKEIFLNYQGEFKAMLDLQKGMNLIKITAIKKMSKENTIYREILVQ</sequence>
<dbReference type="InterPro" id="IPR013783">
    <property type="entry name" value="Ig-like_fold"/>
</dbReference>
<accession>A0A1G1XS06</accession>
<organism evidence="2 3">
    <name type="scientific">Candidatus Buchananbacteria bacterium RBG_13_39_9</name>
    <dbReference type="NCBI Taxonomy" id="1797531"/>
    <lineage>
        <taxon>Bacteria</taxon>
        <taxon>Candidatus Buchananiibacteriota</taxon>
    </lineage>
</organism>
<dbReference type="Pfam" id="PF13413">
    <property type="entry name" value="HTH_25"/>
    <property type="match status" value="1"/>
</dbReference>
<dbReference type="Proteomes" id="UP000176260">
    <property type="component" value="Unassembled WGS sequence"/>
</dbReference>
<dbReference type="PANTHER" id="PTHR34475:SF1">
    <property type="entry name" value="CYTOSKELETON PROTEIN RODZ"/>
    <property type="match status" value="1"/>
</dbReference>
<dbReference type="InterPro" id="IPR050400">
    <property type="entry name" value="Bact_Cytoskel_RodZ"/>
</dbReference>
<dbReference type="GO" id="GO:0003677">
    <property type="term" value="F:DNA binding"/>
    <property type="evidence" value="ECO:0007669"/>
    <property type="project" value="InterPro"/>
</dbReference>
<evidence type="ECO:0000313" key="3">
    <source>
        <dbReference type="Proteomes" id="UP000176260"/>
    </source>
</evidence>
<evidence type="ECO:0008006" key="4">
    <source>
        <dbReference type="Google" id="ProtNLM"/>
    </source>
</evidence>
<evidence type="ECO:0000313" key="2">
    <source>
        <dbReference type="EMBL" id="OGY42771.1"/>
    </source>
</evidence>